<dbReference type="Gene3D" id="3.30.2350.10">
    <property type="entry name" value="Pseudouridine synthase"/>
    <property type="match status" value="1"/>
</dbReference>
<comment type="similarity">
    <text evidence="2 4">Belongs to the pseudouridine synthase RluA family.</text>
</comment>
<evidence type="ECO:0000256" key="1">
    <source>
        <dbReference type="ARBA" id="ARBA00000073"/>
    </source>
</evidence>
<dbReference type="InterPro" id="IPR050188">
    <property type="entry name" value="RluA_PseudoU_synthase"/>
</dbReference>
<dbReference type="PROSITE" id="PS01129">
    <property type="entry name" value="PSI_RLU"/>
    <property type="match status" value="1"/>
</dbReference>
<comment type="caution">
    <text evidence="6">The sequence shown here is derived from an EMBL/GenBank/DDBJ whole genome shotgun (WGS) entry which is preliminary data.</text>
</comment>
<keyword evidence="7" id="KW-1185">Reference proteome</keyword>
<dbReference type="Pfam" id="PF00849">
    <property type="entry name" value="PseudoU_synth_2"/>
    <property type="match status" value="1"/>
</dbReference>
<evidence type="ECO:0000313" key="7">
    <source>
        <dbReference type="Proteomes" id="UP001519343"/>
    </source>
</evidence>
<dbReference type="Proteomes" id="UP001519343">
    <property type="component" value="Unassembled WGS sequence"/>
</dbReference>
<reference evidence="6 7" key="1">
    <citation type="submission" date="2021-03" db="EMBL/GenBank/DDBJ databases">
        <title>Genomic Encyclopedia of Type Strains, Phase IV (KMG-IV): sequencing the most valuable type-strain genomes for metagenomic binning, comparative biology and taxonomic classification.</title>
        <authorList>
            <person name="Goeker M."/>
        </authorList>
    </citation>
    <scope>NUCLEOTIDE SEQUENCE [LARGE SCALE GENOMIC DNA]</scope>
    <source>
        <strain evidence="6 7">DSM 24738</strain>
    </source>
</reference>
<evidence type="ECO:0000259" key="5">
    <source>
        <dbReference type="Pfam" id="PF00849"/>
    </source>
</evidence>
<comment type="catalytic activity">
    <reaction evidence="1 4">
        <text>a uridine in RNA = a pseudouridine in RNA</text>
        <dbReference type="Rhea" id="RHEA:48348"/>
        <dbReference type="Rhea" id="RHEA-COMP:12068"/>
        <dbReference type="Rhea" id="RHEA-COMP:12069"/>
        <dbReference type="ChEBI" id="CHEBI:65314"/>
        <dbReference type="ChEBI" id="CHEBI:65315"/>
    </reaction>
</comment>
<dbReference type="EC" id="5.4.99.-" evidence="4"/>
<dbReference type="GO" id="GO:0160151">
    <property type="term" value="F:tRNA pseudouridine(32) synthase activity"/>
    <property type="evidence" value="ECO:0007669"/>
    <property type="project" value="UniProtKB-EC"/>
</dbReference>
<dbReference type="InterPro" id="IPR006225">
    <property type="entry name" value="PsdUridine_synth_RluC/D"/>
</dbReference>
<organism evidence="6 7">
    <name type="scientific">Ammoniphilus resinae</name>
    <dbReference type="NCBI Taxonomy" id="861532"/>
    <lineage>
        <taxon>Bacteria</taxon>
        <taxon>Bacillati</taxon>
        <taxon>Bacillota</taxon>
        <taxon>Bacilli</taxon>
        <taxon>Bacillales</taxon>
        <taxon>Paenibacillaceae</taxon>
        <taxon>Aneurinibacillus group</taxon>
        <taxon>Ammoniphilus</taxon>
    </lineage>
</organism>
<sequence length="314" mass="35865">MKIMNEKPVIRGKWLELTLNEVHQGKTVEAILKEDLALSGRMIQRLTRQKGLFLNRKAPFLKKKGKKGDVLRVLIGDREEGGLTPENIPIDITYEDHEVLVINKQPGLIVHPIKPDQQGTLANGIAFYLASKGTPGKVRPVHRLDKDTSGLILIAKNSYIHHLLDKQLRENVIHREYLVLVKGKLADQQGTIREPIGQDPENPVKRKVVSTGEEAITHFQVEKEFAECSLLRVRLETGRTHQIRVHFNHIGHPVLGDTLYGNPHPHIRRQALHAYQLQFVHPLREELMSFTEEPLEDFQKLMEFEQKKGAVAKE</sequence>
<keyword evidence="3 4" id="KW-0413">Isomerase</keyword>
<dbReference type="PANTHER" id="PTHR21600:SF44">
    <property type="entry name" value="RIBOSOMAL LARGE SUBUNIT PSEUDOURIDINE SYNTHASE D"/>
    <property type="match status" value="1"/>
</dbReference>
<dbReference type="InterPro" id="IPR006224">
    <property type="entry name" value="PsdUridine_synth_RluA-like_CS"/>
</dbReference>
<protein>
    <recommendedName>
        <fullName evidence="4">Pseudouridine synthase</fullName>
        <ecNumber evidence="4">5.4.99.-</ecNumber>
    </recommendedName>
</protein>
<dbReference type="EMBL" id="JAGGKT010000015">
    <property type="protein sequence ID" value="MBP1933972.1"/>
    <property type="molecule type" value="Genomic_DNA"/>
</dbReference>
<feature type="domain" description="Pseudouridine synthase RsuA/RluA-like" evidence="5">
    <location>
        <begin position="99"/>
        <end position="249"/>
    </location>
</feature>
<evidence type="ECO:0000256" key="3">
    <source>
        <dbReference type="ARBA" id="ARBA00023235"/>
    </source>
</evidence>
<name>A0ABS4GV10_9BACL</name>
<dbReference type="InterPro" id="IPR020103">
    <property type="entry name" value="PsdUridine_synth_cat_dom_sf"/>
</dbReference>
<dbReference type="GO" id="GO:0160142">
    <property type="term" value="F:23S rRNA pseudouridine(746) synthase activity"/>
    <property type="evidence" value="ECO:0007669"/>
    <property type="project" value="UniProtKB-EC"/>
</dbReference>
<dbReference type="CDD" id="cd02869">
    <property type="entry name" value="PseudoU_synth_RluA_like"/>
    <property type="match status" value="1"/>
</dbReference>
<evidence type="ECO:0000313" key="6">
    <source>
        <dbReference type="EMBL" id="MBP1933972.1"/>
    </source>
</evidence>
<comment type="function">
    <text evidence="4">Responsible for synthesis of pseudouridine from uracil.</text>
</comment>
<proteinExistence type="inferred from homology"/>
<evidence type="ECO:0000256" key="4">
    <source>
        <dbReference type="RuleBase" id="RU362028"/>
    </source>
</evidence>
<gene>
    <name evidence="6" type="ORF">J2Z37_003989</name>
</gene>
<dbReference type="InterPro" id="IPR006145">
    <property type="entry name" value="PsdUridine_synth_RsuA/RluA"/>
</dbReference>
<dbReference type="GO" id="GO:0160140">
    <property type="term" value="F:23S rRNA pseudouridine(1911/1915/1917) synthase activity"/>
    <property type="evidence" value="ECO:0007669"/>
    <property type="project" value="UniProtKB-EC"/>
</dbReference>
<dbReference type="PANTHER" id="PTHR21600">
    <property type="entry name" value="MITOCHONDRIAL RNA PSEUDOURIDINE SYNTHASE"/>
    <property type="match status" value="1"/>
</dbReference>
<accession>A0ABS4GV10</accession>
<evidence type="ECO:0000256" key="2">
    <source>
        <dbReference type="ARBA" id="ARBA00010876"/>
    </source>
</evidence>
<dbReference type="NCBIfam" id="TIGR00005">
    <property type="entry name" value="rluA_subfam"/>
    <property type="match status" value="1"/>
</dbReference>
<dbReference type="SUPFAM" id="SSF55120">
    <property type="entry name" value="Pseudouridine synthase"/>
    <property type="match status" value="1"/>
</dbReference>